<dbReference type="Proteomes" id="UP000198362">
    <property type="component" value="Unassembled WGS sequence"/>
</dbReference>
<dbReference type="GO" id="GO:0005524">
    <property type="term" value="F:ATP binding"/>
    <property type="evidence" value="ECO:0007669"/>
    <property type="project" value="UniProtKB-KW"/>
</dbReference>
<keyword evidence="1" id="KW-0547">Nucleotide-binding</keyword>
<feature type="domain" description="HTH luxR-type" evidence="3">
    <location>
        <begin position="787"/>
        <end position="852"/>
    </location>
</feature>
<dbReference type="GO" id="GO:0006355">
    <property type="term" value="P:regulation of DNA-templated transcription"/>
    <property type="evidence" value="ECO:0007669"/>
    <property type="project" value="InterPro"/>
</dbReference>
<dbReference type="Gene3D" id="1.25.40.10">
    <property type="entry name" value="Tetratricopeptide repeat domain"/>
    <property type="match status" value="2"/>
</dbReference>
<evidence type="ECO:0000256" key="2">
    <source>
        <dbReference type="ARBA" id="ARBA00022840"/>
    </source>
</evidence>
<dbReference type="PANTHER" id="PTHR16305:SF35">
    <property type="entry name" value="TRANSCRIPTIONAL ACTIVATOR DOMAIN"/>
    <property type="match status" value="1"/>
</dbReference>
<dbReference type="InterPro" id="IPR011990">
    <property type="entry name" value="TPR-like_helical_dom_sf"/>
</dbReference>
<dbReference type="SUPFAM" id="SSF46894">
    <property type="entry name" value="C-terminal effector domain of the bipartite response regulators"/>
    <property type="match status" value="1"/>
</dbReference>
<keyword evidence="5" id="KW-1185">Reference proteome</keyword>
<proteinExistence type="predicted"/>
<name>A0A239LN55_9ACTN</name>
<dbReference type="PROSITE" id="PS00622">
    <property type="entry name" value="HTH_LUXR_1"/>
    <property type="match status" value="1"/>
</dbReference>
<gene>
    <name evidence="4" type="ORF">SAMN05421812_104404</name>
</gene>
<dbReference type="InterPro" id="IPR041664">
    <property type="entry name" value="AAA_16"/>
</dbReference>
<dbReference type="InterPro" id="IPR027417">
    <property type="entry name" value="P-loop_NTPase"/>
</dbReference>
<dbReference type="GO" id="GO:0005737">
    <property type="term" value="C:cytoplasm"/>
    <property type="evidence" value="ECO:0007669"/>
    <property type="project" value="TreeGrafter"/>
</dbReference>
<dbReference type="CDD" id="cd06170">
    <property type="entry name" value="LuxR_C_like"/>
    <property type="match status" value="1"/>
</dbReference>
<keyword evidence="2" id="KW-0067">ATP-binding</keyword>
<dbReference type="AlphaFoldDB" id="A0A239LN55"/>
<dbReference type="GO" id="GO:0003677">
    <property type="term" value="F:DNA binding"/>
    <property type="evidence" value="ECO:0007669"/>
    <property type="project" value="InterPro"/>
</dbReference>
<evidence type="ECO:0000256" key="1">
    <source>
        <dbReference type="ARBA" id="ARBA00022741"/>
    </source>
</evidence>
<protein>
    <submittedName>
        <fullName evidence="4">Regulatory protein, luxR family</fullName>
    </submittedName>
</protein>
<dbReference type="PANTHER" id="PTHR16305">
    <property type="entry name" value="TESTICULAR SOLUBLE ADENYLYL CYCLASE"/>
    <property type="match status" value="1"/>
</dbReference>
<dbReference type="SUPFAM" id="SSF52540">
    <property type="entry name" value="P-loop containing nucleoside triphosphate hydrolases"/>
    <property type="match status" value="1"/>
</dbReference>
<dbReference type="Pfam" id="PF00196">
    <property type="entry name" value="GerE"/>
    <property type="match status" value="1"/>
</dbReference>
<sequence>MELWERAAPLAVLDDLLRSTATGGRVALVAGEAGVGKSALVKEFAKKAGARTRFHWGWCDPLVTPRALGPVHDIARQTGGALAERLGDGAPLEDILAAVLDHLDHPAARPVLVIEDAHWADEATLDMLVLLGRRMSRQRALLVVTYRDDEVGSTHPLHRVLATLRGTRISLAALSDARVAQEATRHGRDAASVLALTGGNPLLLTELLSTKSDRAPETVRGLILDRISALPDQAADLARLVAVVPGRADKPLLAGRDDQVDACVAGGVLVPVDDGGVAYRHELLRTAVEDSLAPRQRAALHAEALRALADADGADPGRLVHHARGAGDTDAVLRWGQIAAAAAARQGARREAADHYRAAATYADRLPPRQQADLLERYSTAAYLAGTAKDGLEPRRAAIKIRATLGEPEPLGASWRWLSRIAWWAGDSVESRTAADHAVAVLAAEEPGRELAMAYSNLSQLRMLDYDFDGAIELGRKAKALAEEVGDDETAIHAATNVGSSEMQLDRPGGQHTLEEAHAAAAAHGFADHATRALLNVAGGLAEQAQFTKAGPALDRAIAYARQQDLDGYVQCLLGTRAGVKLQAGDWSGALADAEESLRLPAQGGVGRVPALVVLGRIHGARGDRATARAHLDEADHHAGPAREMQWVAPTKSARAEHFRWYGDPEQAAEEVRAALDRATGQHAAPHSGELALRLWQAGGGAHAPADALTPYRRMIEGDWRNAAEQWHQRGGHFLRLESLARGDRAAATEALRGLDALGATQAAAWLRADLRHRGIERVPRGPRKTTANHPAGLTARQAEVLRLITDGMSNADIALTLRLAPKTVDHHVSAVLARLGVSSRGQAAARAHKLGISPHSSDGPAA</sequence>
<organism evidence="4 5">
    <name type="scientific">Asanoa hainanensis</name>
    <dbReference type="NCBI Taxonomy" id="560556"/>
    <lineage>
        <taxon>Bacteria</taxon>
        <taxon>Bacillati</taxon>
        <taxon>Actinomycetota</taxon>
        <taxon>Actinomycetes</taxon>
        <taxon>Micromonosporales</taxon>
        <taxon>Micromonosporaceae</taxon>
        <taxon>Asanoa</taxon>
    </lineage>
</organism>
<dbReference type="EMBL" id="FZPH01000004">
    <property type="protein sequence ID" value="SNT31024.1"/>
    <property type="molecule type" value="Genomic_DNA"/>
</dbReference>
<evidence type="ECO:0000259" key="3">
    <source>
        <dbReference type="PROSITE" id="PS50043"/>
    </source>
</evidence>
<dbReference type="SUPFAM" id="SSF48452">
    <property type="entry name" value="TPR-like"/>
    <property type="match status" value="2"/>
</dbReference>
<dbReference type="RefSeq" id="WP_089248261.1">
    <property type="nucleotide sequence ID" value="NZ_FZPH01000004.1"/>
</dbReference>
<reference evidence="4 5" key="1">
    <citation type="submission" date="2017-06" db="EMBL/GenBank/DDBJ databases">
        <authorList>
            <person name="Kim H.J."/>
            <person name="Triplett B.A."/>
        </authorList>
    </citation>
    <scope>NUCLEOTIDE SEQUENCE [LARGE SCALE GENOMIC DNA]</scope>
    <source>
        <strain evidence="4 5">CGMCC 4.5593</strain>
    </source>
</reference>
<dbReference type="Pfam" id="PF13191">
    <property type="entry name" value="AAA_16"/>
    <property type="match status" value="1"/>
</dbReference>
<dbReference type="InterPro" id="IPR016032">
    <property type="entry name" value="Sig_transdc_resp-reg_C-effctor"/>
</dbReference>
<dbReference type="OrthoDB" id="5476461at2"/>
<dbReference type="GO" id="GO:0004016">
    <property type="term" value="F:adenylate cyclase activity"/>
    <property type="evidence" value="ECO:0007669"/>
    <property type="project" value="TreeGrafter"/>
</dbReference>
<evidence type="ECO:0000313" key="5">
    <source>
        <dbReference type="Proteomes" id="UP000198362"/>
    </source>
</evidence>
<dbReference type="Gene3D" id="1.10.10.10">
    <property type="entry name" value="Winged helix-like DNA-binding domain superfamily/Winged helix DNA-binding domain"/>
    <property type="match status" value="1"/>
</dbReference>
<dbReference type="InterPro" id="IPR000792">
    <property type="entry name" value="Tscrpt_reg_LuxR_C"/>
</dbReference>
<dbReference type="PROSITE" id="PS50043">
    <property type="entry name" value="HTH_LUXR_2"/>
    <property type="match status" value="1"/>
</dbReference>
<dbReference type="PRINTS" id="PR00038">
    <property type="entry name" value="HTHLUXR"/>
</dbReference>
<evidence type="ECO:0000313" key="4">
    <source>
        <dbReference type="EMBL" id="SNT31024.1"/>
    </source>
</evidence>
<accession>A0A239LN55</accession>
<dbReference type="SMART" id="SM00421">
    <property type="entry name" value="HTH_LUXR"/>
    <property type="match status" value="1"/>
</dbReference>
<dbReference type="Gene3D" id="3.40.50.300">
    <property type="entry name" value="P-loop containing nucleotide triphosphate hydrolases"/>
    <property type="match status" value="1"/>
</dbReference>
<dbReference type="InterPro" id="IPR036388">
    <property type="entry name" value="WH-like_DNA-bd_sf"/>
</dbReference>